<dbReference type="RefSeq" id="WP_187071164.1">
    <property type="nucleotide sequence ID" value="NZ_JACRYL010000007.1"/>
</dbReference>
<evidence type="ECO:0000313" key="3">
    <source>
        <dbReference type="EMBL" id="MBC6110696.1"/>
    </source>
</evidence>
<sequence>MIAKIVIGRSFGGCIRYVLGKQEARIIYGEGIRLLGGKEIIADFNLQRKAKPGLGKAVGHISLNWSIRDLEKLGDERMTSMALEYLDRMKISGTQVLMVRHFDSGHPHIHIVYNRVGNLGRTIPDSNQRRRNIEVCRKLSLEHGFYIAGRSRSVKIDNLNGPDRVRHELRQIISEALRGSGSWDGFEKSLNKKGARLLFKIRSGTDIAEGISFNYRECSFSGSEVDRAFSYAGLDRAISQVAEFHAKGRVSHKQKNETERCPDQIRAAGGDNTGPLELLLEKNREEQEVSETFRKRNRTKWPDQGLNH</sequence>
<dbReference type="Proteomes" id="UP000652755">
    <property type="component" value="Unassembled WGS sequence"/>
</dbReference>
<feature type="compositionally biased region" description="Basic and acidic residues" evidence="1">
    <location>
        <begin position="279"/>
        <end position="294"/>
    </location>
</feature>
<evidence type="ECO:0000313" key="4">
    <source>
        <dbReference type="Proteomes" id="UP000652755"/>
    </source>
</evidence>
<dbReference type="EMBL" id="JACRYL010000007">
    <property type="protein sequence ID" value="MBC6110696.1"/>
    <property type="molecule type" value="Genomic_DNA"/>
</dbReference>
<feature type="region of interest" description="Disordered" evidence="1">
    <location>
        <begin position="247"/>
        <end position="308"/>
    </location>
</feature>
<evidence type="ECO:0000256" key="1">
    <source>
        <dbReference type="SAM" id="MobiDB-lite"/>
    </source>
</evidence>
<accession>A0ABR7KRG8</accession>
<organism evidence="3 4">
    <name type="scientific">Pedobacter fastidiosus</name>
    <dbReference type="NCBI Taxonomy" id="2765361"/>
    <lineage>
        <taxon>Bacteria</taxon>
        <taxon>Pseudomonadati</taxon>
        <taxon>Bacteroidota</taxon>
        <taxon>Sphingobacteriia</taxon>
        <taxon>Sphingobacteriales</taxon>
        <taxon>Sphingobacteriaceae</taxon>
        <taxon>Pedobacter</taxon>
    </lineage>
</organism>
<proteinExistence type="predicted"/>
<evidence type="ECO:0000259" key="2">
    <source>
        <dbReference type="Pfam" id="PF03432"/>
    </source>
</evidence>
<dbReference type="InterPro" id="IPR005094">
    <property type="entry name" value="Endonuclease_MobA/VirD2"/>
</dbReference>
<name>A0ABR7KRG8_9SPHI</name>
<dbReference type="Pfam" id="PF03432">
    <property type="entry name" value="Relaxase"/>
    <property type="match status" value="1"/>
</dbReference>
<comment type="caution">
    <text evidence="3">The sequence shown here is derived from an EMBL/GenBank/DDBJ whole genome shotgun (WGS) entry which is preliminary data.</text>
</comment>
<keyword evidence="4" id="KW-1185">Reference proteome</keyword>
<feature type="domain" description="MobA/VirD2-like nuclease" evidence="2">
    <location>
        <begin position="17"/>
        <end position="144"/>
    </location>
</feature>
<reference evidence="3 4" key="1">
    <citation type="submission" date="2020-08" db="EMBL/GenBank/DDBJ databases">
        <authorList>
            <person name="Sun Q."/>
            <person name="Inoue M."/>
        </authorList>
    </citation>
    <scope>NUCLEOTIDE SEQUENCE [LARGE SCALE GENOMIC DNA]</scope>
    <source>
        <strain evidence="3 4">CCM 8938</strain>
    </source>
</reference>
<gene>
    <name evidence="3" type="ORF">H7U22_09675</name>
</gene>
<feature type="compositionally biased region" description="Basic and acidic residues" evidence="1">
    <location>
        <begin position="254"/>
        <end position="263"/>
    </location>
</feature>
<protein>
    <submittedName>
        <fullName evidence="3">Relaxase/mobilization nuclease domain-containing protein</fullName>
    </submittedName>
</protein>